<feature type="transmembrane region" description="Helical" evidence="13">
    <location>
        <begin position="264"/>
        <end position="283"/>
    </location>
</feature>
<evidence type="ECO:0000256" key="12">
    <source>
        <dbReference type="RuleBase" id="RU000688"/>
    </source>
</evidence>
<evidence type="ECO:0000256" key="8">
    <source>
        <dbReference type="ARBA" id="ARBA00023136"/>
    </source>
</evidence>
<evidence type="ECO:0000313" key="15">
    <source>
        <dbReference type="Ensembl" id="ENSLLEP00000007413.1"/>
    </source>
</evidence>
<feature type="transmembrane region" description="Helical" evidence="13">
    <location>
        <begin position="49"/>
        <end position="69"/>
    </location>
</feature>
<feature type="transmembrane region" description="Helical" evidence="13">
    <location>
        <begin position="18"/>
        <end position="42"/>
    </location>
</feature>
<evidence type="ECO:0000313" key="16">
    <source>
        <dbReference type="Proteomes" id="UP000694569"/>
    </source>
</evidence>
<dbReference type="GO" id="GO:0004930">
    <property type="term" value="F:G protein-coupled receptor activity"/>
    <property type="evidence" value="ECO:0007669"/>
    <property type="project" value="UniProtKB-KW"/>
</dbReference>
<evidence type="ECO:0000256" key="4">
    <source>
        <dbReference type="ARBA" id="ARBA00022692"/>
    </source>
</evidence>
<name>A0A8C5LZP3_9ANUR</name>
<dbReference type="GO" id="GO:0005886">
    <property type="term" value="C:plasma membrane"/>
    <property type="evidence" value="ECO:0007669"/>
    <property type="project" value="UniProtKB-SubCell"/>
</dbReference>
<dbReference type="FunFam" id="1.20.1070.10:FF:000010">
    <property type="entry name" value="Olfactory receptor"/>
    <property type="match status" value="1"/>
</dbReference>
<keyword evidence="8 13" id="KW-0472">Membrane</keyword>
<organism evidence="15 16">
    <name type="scientific">Leptobrachium leishanense</name>
    <name type="common">Leishan spiny toad</name>
    <dbReference type="NCBI Taxonomy" id="445787"/>
    <lineage>
        <taxon>Eukaryota</taxon>
        <taxon>Metazoa</taxon>
        <taxon>Chordata</taxon>
        <taxon>Craniata</taxon>
        <taxon>Vertebrata</taxon>
        <taxon>Euteleostomi</taxon>
        <taxon>Amphibia</taxon>
        <taxon>Batrachia</taxon>
        <taxon>Anura</taxon>
        <taxon>Pelobatoidea</taxon>
        <taxon>Megophryidae</taxon>
        <taxon>Leptobrachium</taxon>
    </lineage>
</organism>
<dbReference type="Ensembl" id="ENSLLET00000007716.1">
    <property type="protein sequence ID" value="ENSLLEP00000007413.1"/>
    <property type="gene ID" value="ENSLLEG00000004693.1"/>
</dbReference>
<accession>A0A8C5LZP3</accession>
<evidence type="ECO:0000256" key="10">
    <source>
        <dbReference type="ARBA" id="ARBA00023180"/>
    </source>
</evidence>
<dbReference type="OrthoDB" id="9444602at2759"/>
<evidence type="ECO:0000256" key="5">
    <source>
        <dbReference type="ARBA" id="ARBA00022725"/>
    </source>
</evidence>
<keyword evidence="7 12" id="KW-0297">G-protein coupled receptor</keyword>
<dbReference type="InterPro" id="IPR000725">
    <property type="entry name" value="Olfact_rcpt"/>
</dbReference>
<dbReference type="PRINTS" id="PR00245">
    <property type="entry name" value="OLFACTORYR"/>
</dbReference>
<comment type="subcellular location">
    <subcellularLocation>
        <location evidence="1 13">Cell membrane</location>
        <topology evidence="1 13">Multi-pass membrane protein</topology>
    </subcellularLocation>
</comment>
<evidence type="ECO:0000256" key="2">
    <source>
        <dbReference type="ARBA" id="ARBA00022475"/>
    </source>
</evidence>
<dbReference type="InterPro" id="IPR000276">
    <property type="entry name" value="GPCR_Rhodpsn"/>
</dbReference>
<sequence>MHINETTLFLGPQTQTGIFVLFLLLYSLSLLGNLTIIAAIWLDKHLHSPMYYFLSSLAFLDICFISSTVPKLLDIMARNDRRISPAACFLQFYFYVSLGAIEFYLLAVMSVDRYMAICNPLRYHSIMTSNACFWLVLISWIGGFFTFLYPTRLMFGLSFCDSYKINHFFCDSSAVVKISCSNVHIFDLIFSIFASAVILGSLIITLFSYCNILYTIMKIPSSSGRKKAFSTCTSHFTVVSLVYGSAMFIYVRPVDSSSPDLNKVVALLNSVMTPLLNPFIYSLRNKQVKVAFRKISLKWMKFGDIADVIAVR</sequence>
<keyword evidence="16" id="KW-1185">Reference proteome</keyword>
<evidence type="ECO:0000259" key="14">
    <source>
        <dbReference type="PROSITE" id="PS50262"/>
    </source>
</evidence>
<keyword evidence="11 12" id="KW-0807">Transducer</keyword>
<dbReference type="PANTHER" id="PTHR26454">
    <property type="entry name" value="OLFACTORY RECEPTOR"/>
    <property type="match status" value="1"/>
</dbReference>
<keyword evidence="2 13" id="KW-1003">Cell membrane</keyword>
<keyword evidence="4 12" id="KW-0812">Transmembrane</keyword>
<dbReference type="PROSITE" id="PS00237">
    <property type="entry name" value="G_PROTEIN_RECEP_F1_1"/>
    <property type="match status" value="1"/>
</dbReference>
<dbReference type="GO" id="GO:0004984">
    <property type="term" value="F:olfactory receptor activity"/>
    <property type="evidence" value="ECO:0007669"/>
    <property type="project" value="InterPro"/>
</dbReference>
<evidence type="ECO:0000256" key="11">
    <source>
        <dbReference type="ARBA" id="ARBA00023224"/>
    </source>
</evidence>
<dbReference type="GeneTree" id="ENSGT01150000286948"/>
<dbReference type="Pfam" id="PF13853">
    <property type="entry name" value="7tm_4"/>
    <property type="match status" value="1"/>
</dbReference>
<evidence type="ECO:0000256" key="6">
    <source>
        <dbReference type="ARBA" id="ARBA00022989"/>
    </source>
</evidence>
<comment type="similarity">
    <text evidence="12">Belongs to the G-protein coupled receptor 1 family.</text>
</comment>
<keyword evidence="6 13" id="KW-1133">Transmembrane helix</keyword>
<feature type="domain" description="G-protein coupled receptors family 1 profile" evidence="14">
    <location>
        <begin position="32"/>
        <end position="281"/>
    </location>
</feature>
<evidence type="ECO:0000256" key="9">
    <source>
        <dbReference type="ARBA" id="ARBA00023170"/>
    </source>
</evidence>
<dbReference type="InterPro" id="IPR047132">
    <property type="entry name" value="Olfact_rcpt_6C-like"/>
</dbReference>
<dbReference type="PANTHER" id="PTHR26454:SF171">
    <property type="entry name" value="OLFACTORY RECEPTOR"/>
    <property type="match status" value="1"/>
</dbReference>
<protein>
    <recommendedName>
        <fullName evidence="13">Olfactory receptor</fullName>
    </recommendedName>
</protein>
<dbReference type="Gene3D" id="1.20.1070.10">
    <property type="entry name" value="Rhodopsin 7-helix transmembrane proteins"/>
    <property type="match status" value="1"/>
</dbReference>
<feature type="transmembrane region" description="Helical" evidence="13">
    <location>
        <begin position="188"/>
        <end position="216"/>
    </location>
</feature>
<dbReference type="SUPFAM" id="SSF81321">
    <property type="entry name" value="Family A G protein-coupled receptor-like"/>
    <property type="match status" value="1"/>
</dbReference>
<dbReference type="PROSITE" id="PS50262">
    <property type="entry name" value="G_PROTEIN_RECEP_F1_2"/>
    <property type="match status" value="1"/>
</dbReference>
<dbReference type="Proteomes" id="UP000694569">
    <property type="component" value="Unplaced"/>
</dbReference>
<dbReference type="InterPro" id="IPR017452">
    <property type="entry name" value="GPCR_Rhodpsn_7TM"/>
</dbReference>
<feature type="transmembrane region" description="Helical" evidence="13">
    <location>
        <begin position="89"/>
        <end position="111"/>
    </location>
</feature>
<feature type="transmembrane region" description="Helical" evidence="13">
    <location>
        <begin position="131"/>
        <end position="149"/>
    </location>
</feature>
<keyword evidence="5 13" id="KW-0552">Olfaction</keyword>
<keyword evidence="9 12" id="KW-0675">Receptor</keyword>
<evidence type="ECO:0000256" key="7">
    <source>
        <dbReference type="ARBA" id="ARBA00023040"/>
    </source>
</evidence>
<feature type="transmembrane region" description="Helical" evidence="13">
    <location>
        <begin position="228"/>
        <end position="252"/>
    </location>
</feature>
<proteinExistence type="inferred from homology"/>
<evidence type="ECO:0000256" key="13">
    <source>
        <dbReference type="RuleBase" id="RU363047"/>
    </source>
</evidence>
<dbReference type="CDD" id="cd15912">
    <property type="entry name" value="7tmA_OR6C-like"/>
    <property type="match status" value="1"/>
</dbReference>
<dbReference type="PRINTS" id="PR00237">
    <property type="entry name" value="GPCRRHODOPSN"/>
</dbReference>
<reference evidence="15" key="2">
    <citation type="submission" date="2025-09" db="UniProtKB">
        <authorList>
            <consortium name="Ensembl"/>
        </authorList>
    </citation>
    <scope>IDENTIFICATION</scope>
</reference>
<keyword evidence="10" id="KW-0325">Glycoprotein</keyword>
<reference evidence="15" key="1">
    <citation type="submission" date="2025-08" db="UniProtKB">
        <authorList>
            <consortium name="Ensembl"/>
        </authorList>
    </citation>
    <scope>IDENTIFICATION</scope>
</reference>
<evidence type="ECO:0000256" key="3">
    <source>
        <dbReference type="ARBA" id="ARBA00022606"/>
    </source>
</evidence>
<keyword evidence="3 13" id="KW-0716">Sensory transduction</keyword>
<evidence type="ECO:0000256" key="1">
    <source>
        <dbReference type="ARBA" id="ARBA00004651"/>
    </source>
</evidence>
<dbReference type="AlphaFoldDB" id="A0A8C5LZP3"/>